<name>A0A0D8XQE0_DICVI</name>
<reference evidence="3" key="2">
    <citation type="journal article" date="2016" name="Sci. Rep.">
        <title>Dictyocaulus viviparus genome, variome and transcriptome elucidate lungworm biology and support future intervention.</title>
        <authorList>
            <person name="McNulty S.N."/>
            <person name="Strube C."/>
            <person name="Rosa B.A."/>
            <person name="Martin J.C."/>
            <person name="Tyagi R."/>
            <person name="Choi Y.J."/>
            <person name="Wang Q."/>
            <person name="Hallsworth Pepin K."/>
            <person name="Zhang X."/>
            <person name="Ozersky P."/>
            <person name="Wilson R.K."/>
            <person name="Sternberg P.W."/>
            <person name="Gasser R.B."/>
            <person name="Mitreva M."/>
        </authorList>
    </citation>
    <scope>NUCLEOTIDE SEQUENCE [LARGE SCALE GENOMIC DNA]</scope>
    <source>
        <strain evidence="3">HannoverDv2000</strain>
    </source>
</reference>
<dbReference type="OrthoDB" id="5826461at2759"/>
<gene>
    <name evidence="2" type="ORF">DICVIV_07219</name>
</gene>
<feature type="signal peptide" evidence="1">
    <location>
        <begin position="1"/>
        <end position="25"/>
    </location>
</feature>
<organism evidence="2 3">
    <name type="scientific">Dictyocaulus viviparus</name>
    <name type="common">Bovine lungworm</name>
    <dbReference type="NCBI Taxonomy" id="29172"/>
    <lineage>
        <taxon>Eukaryota</taxon>
        <taxon>Metazoa</taxon>
        <taxon>Ecdysozoa</taxon>
        <taxon>Nematoda</taxon>
        <taxon>Chromadorea</taxon>
        <taxon>Rhabditida</taxon>
        <taxon>Rhabditina</taxon>
        <taxon>Rhabditomorpha</taxon>
        <taxon>Strongyloidea</taxon>
        <taxon>Metastrongylidae</taxon>
        <taxon>Dictyocaulus</taxon>
    </lineage>
</organism>
<dbReference type="Proteomes" id="UP000053766">
    <property type="component" value="Unassembled WGS sequence"/>
</dbReference>
<evidence type="ECO:0000256" key="1">
    <source>
        <dbReference type="SAM" id="SignalP"/>
    </source>
</evidence>
<keyword evidence="1" id="KW-0732">Signal</keyword>
<protein>
    <submittedName>
        <fullName evidence="2">Uncharacterized protein</fullName>
    </submittedName>
</protein>
<evidence type="ECO:0000313" key="3">
    <source>
        <dbReference type="Proteomes" id="UP000053766"/>
    </source>
</evidence>
<sequence>MLNRELLPEMLCLFIWLLRCRRVQLQRKEEQNVRRTDIDSLKERSISNSSSKRVISDTVTYPKQAEYDNNEMTSKTAISIDSTTSSELYTNRGDHLMLQTEMPRSQSYVLKQSDSMKPLSVSKGNSGHGSLSMSSIGVLQRNDSKVNVFRDDKVEEIDLNPGLNNIINLETL</sequence>
<keyword evidence="3" id="KW-1185">Reference proteome</keyword>
<dbReference type="AlphaFoldDB" id="A0A0D8XQE0"/>
<proteinExistence type="predicted"/>
<accession>A0A0D8XQE0</accession>
<reference evidence="2 3" key="1">
    <citation type="submission" date="2013-11" db="EMBL/GenBank/DDBJ databases">
        <title>Draft genome of the bovine lungworm Dictyocaulus viviparus.</title>
        <authorList>
            <person name="Mitreva M."/>
        </authorList>
    </citation>
    <scope>NUCLEOTIDE SEQUENCE [LARGE SCALE GENOMIC DNA]</scope>
    <source>
        <strain evidence="2 3">HannoverDv2000</strain>
    </source>
</reference>
<dbReference type="EMBL" id="KN716338">
    <property type="protein sequence ID" value="KJH46730.1"/>
    <property type="molecule type" value="Genomic_DNA"/>
</dbReference>
<feature type="chain" id="PRO_5002336100" evidence="1">
    <location>
        <begin position="26"/>
        <end position="172"/>
    </location>
</feature>
<evidence type="ECO:0000313" key="2">
    <source>
        <dbReference type="EMBL" id="KJH46730.1"/>
    </source>
</evidence>